<dbReference type="GO" id="GO:0003723">
    <property type="term" value="F:RNA binding"/>
    <property type="evidence" value="ECO:0007669"/>
    <property type="project" value="InterPro"/>
</dbReference>
<dbReference type="InterPro" id="IPR032474">
    <property type="entry name" value="Argonaute_N"/>
</dbReference>
<dbReference type="PROSITE" id="PS50822">
    <property type="entry name" value="PIWI"/>
    <property type="match status" value="1"/>
</dbReference>
<feature type="compositionally biased region" description="Low complexity" evidence="1">
    <location>
        <begin position="47"/>
        <end position="67"/>
    </location>
</feature>
<dbReference type="EMBL" id="GGMS01006396">
    <property type="protein sequence ID" value="MBY75599.1"/>
    <property type="molecule type" value="Transcribed_RNA"/>
</dbReference>
<dbReference type="AlphaFoldDB" id="A0A2S2QCZ4"/>
<dbReference type="CDD" id="cd04657">
    <property type="entry name" value="Piwi_ago-like"/>
    <property type="match status" value="1"/>
</dbReference>
<name>A0A2S2QCZ4_9HEMI</name>
<dbReference type="SMART" id="SM00950">
    <property type="entry name" value="Piwi"/>
    <property type="match status" value="1"/>
</dbReference>
<evidence type="ECO:0000313" key="6">
    <source>
        <dbReference type="RefSeq" id="XP_025417949.1"/>
    </source>
</evidence>
<dbReference type="InterPro" id="IPR012337">
    <property type="entry name" value="RNaseH-like_sf"/>
</dbReference>
<dbReference type="Pfam" id="PF16488">
    <property type="entry name" value="ArgoL2"/>
    <property type="match status" value="1"/>
</dbReference>
<evidence type="ECO:0000313" key="4">
    <source>
        <dbReference type="EMBL" id="MBY75599.1"/>
    </source>
</evidence>
<evidence type="ECO:0000256" key="1">
    <source>
        <dbReference type="SAM" id="MobiDB-lite"/>
    </source>
</evidence>
<dbReference type="Pfam" id="PF08699">
    <property type="entry name" value="ArgoL1"/>
    <property type="match status" value="1"/>
</dbReference>
<dbReference type="InterPro" id="IPR003100">
    <property type="entry name" value="PAZ_dom"/>
</dbReference>
<feature type="region of interest" description="Disordered" evidence="1">
    <location>
        <begin position="1"/>
        <end position="115"/>
    </location>
</feature>
<feature type="compositionally biased region" description="Low complexity" evidence="1">
    <location>
        <begin position="99"/>
        <end position="112"/>
    </location>
</feature>
<dbReference type="SUPFAM" id="SSF101690">
    <property type="entry name" value="PAZ domain"/>
    <property type="match status" value="1"/>
</dbReference>
<dbReference type="Gene3D" id="2.170.260.10">
    <property type="entry name" value="paz domain"/>
    <property type="match status" value="1"/>
</dbReference>
<sequence length="954" mass="107968">MNPNQQNNGGTAPNGGGGKKKQKKNRNNPNEQQNQGQHTKQPGQLAEQQPIQKQNQPMKNKQQPKQNQPKEPKQKPIQKQNQPKEIKPAGAAKQAKGENAPAVNPAAAPGVPKSDSPQLEQIIEVFMKQLKIPKRRNPSAGGTKGRKTEIEVNHLPLNLDKLFTKTVYHIDVTFTPELPRRLLRLALEEFTKKHYKNVQFAFDGRRNMYSTKEIKGVADTISILNEENNKTIDFNIVTGVVNSISMKKIEDYLKSGSSDNPPGEAFQALDIILKNRPFALRFTNIGRSFFPVPRGIPVDLGEGMELWKGFFQSPVMGWKPFLNIDVANKGFPKYQPLVEYIRNDLRYSLDSEMDRYGLNSLATYVKGLKVDFMIPNQPNTKRSYRVVGLFDSAAKFFFDMDDPETKKIKRINVVSYFKVTRNYVIKYPHLPCLHVGNIAKKTAIPIELCVVQKGQLRLKKLSENQTAVMVKNAARPPSERRQTIEQCIKDIKYNEDPVLKDFGISITERFASIPARVLDQPSLAYAYNKETKPKFGVWYADKFSKAIVLEKWTILNLDGARTKIPSLKEFETHLVNCGMSLNVKVKPMVPGINLTFQRGVRLGDVQKDVTKTLNNLKGKVDLVVVVIPDNPSGIYAAVKQSSELIVGVLTQCIKSRTMFKMNKSTASNILLKINSKLNGINHTLATSISPPSMNEAIIFGADVTHPSPDQTSIPSVAAVAASHDLLGTQYNMEWRLQDPKVEIIKDLEDIVFLQLTKFRANTKTIPKRIFYFRDGVSEGQFKQLLESELVSIRRACLRLNINYKPAVTILVVQKRHHTRMFPKFNMDMDGKFANVPSGTIIDTQITHPTELDFYLCSHASIQGTSRPTKYHLIWDDNNFTEDQLEQLTFYLCFMFVRCTRSVSYPAPTYYAHLAAFRARAYIENKTINLNDLAAEQSKNLLNPSFVDNTPMFFV</sequence>
<evidence type="ECO:0000259" key="3">
    <source>
        <dbReference type="PROSITE" id="PS50822"/>
    </source>
</evidence>
<feature type="compositionally biased region" description="Low complexity" evidence="1">
    <location>
        <begin position="27"/>
        <end position="37"/>
    </location>
</feature>
<dbReference type="InterPro" id="IPR014811">
    <property type="entry name" value="ArgoL1"/>
</dbReference>
<feature type="domain" description="Piwi" evidence="3">
    <location>
        <begin position="622"/>
        <end position="923"/>
    </location>
</feature>
<dbReference type="InterPro" id="IPR032472">
    <property type="entry name" value="ArgoL2"/>
</dbReference>
<dbReference type="Pfam" id="PF16486">
    <property type="entry name" value="ArgoN"/>
    <property type="match status" value="1"/>
</dbReference>
<dbReference type="GO" id="GO:0034587">
    <property type="term" value="P:piRNA processing"/>
    <property type="evidence" value="ECO:0007669"/>
    <property type="project" value="UniProtKB-ARBA"/>
</dbReference>
<evidence type="ECO:0000313" key="7">
    <source>
        <dbReference type="RefSeq" id="XP_025417951.1"/>
    </source>
</evidence>
<evidence type="ECO:0000313" key="5">
    <source>
        <dbReference type="Proteomes" id="UP000694846"/>
    </source>
</evidence>
<gene>
    <name evidence="4" type="primary">EIF2C2_1</name>
    <name evidence="6 7" type="synonym">LOC112688799</name>
    <name evidence="4" type="ORF">g.118936</name>
</gene>
<dbReference type="Pfam" id="PF02170">
    <property type="entry name" value="PAZ"/>
    <property type="match status" value="1"/>
</dbReference>
<keyword evidence="5" id="KW-1185">Reference proteome</keyword>
<dbReference type="SUPFAM" id="SSF53098">
    <property type="entry name" value="Ribonuclease H-like"/>
    <property type="match status" value="1"/>
</dbReference>
<reference evidence="4" key="1">
    <citation type="submission" date="2018-04" db="EMBL/GenBank/DDBJ databases">
        <title>Transcriptome assembly of Sipha flava.</title>
        <authorList>
            <person name="Scully E.D."/>
            <person name="Geib S.M."/>
            <person name="Palmer N.A."/>
            <person name="Koch K."/>
            <person name="Bradshaw J."/>
            <person name="Heng-Moss T."/>
            <person name="Sarath G."/>
        </authorList>
    </citation>
    <scope>NUCLEOTIDE SEQUENCE</scope>
</reference>
<proteinExistence type="predicted"/>
<accession>A0A2S2QCZ4</accession>
<dbReference type="Gene3D" id="3.30.420.10">
    <property type="entry name" value="Ribonuclease H-like superfamily/Ribonuclease H"/>
    <property type="match status" value="1"/>
</dbReference>
<dbReference type="PROSITE" id="PS50821">
    <property type="entry name" value="PAZ"/>
    <property type="match status" value="1"/>
</dbReference>
<dbReference type="CDD" id="cd02846">
    <property type="entry name" value="PAZ_argonaute_like"/>
    <property type="match status" value="1"/>
</dbReference>
<dbReference type="SMART" id="SM01163">
    <property type="entry name" value="DUF1785"/>
    <property type="match status" value="1"/>
</dbReference>
<feature type="compositionally biased region" description="Low complexity" evidence="1">
    <location>
        <begin position="1"/>
        <end position="11"/>
    </location>
</feature>
<reference evidence="6 7" key="2">
    <citation type="submission" date="2025-04" db="UniProtKB">
        <authorList>
            <consortium name="RefSeq"/>
        </authorList>
    </citation>
    <scope>IDENTIFICATION</scope>
    <source>
        <tissue evidence="6 7">Whole body</tissue>
    </source>
</reference>
<dbReference type="PANTHER" id="PTHR22891">
    <property type="entry name" value="EUKARYOTIC TRANSLATION INITIATION FACTOR 2C"/>
    <property type="match status" value="1"/>
</dbReference>
<evidence type="ECO:0000259" key="2">
    <source>
        <dbReference type="PROSITE" id="PS50821"/>
    </source>
</evidence>
<dbReference type="RefSeq" id="XP_025417949.1">
    <property type="nucleotide sequence ID" value="XM_025562164.1"/>
</dbReference>
<protein>
    <submittedName>
        <fullName evidence="4 6 7">Protein argonaute-2</fullName>
    </submittedName>
</protein>
<dbReference type="InterPro" id="IPR003165">
    <property type="entry name" value="Piwi"/>
</dbReference>
<organism evidence="4">
    <name type="scientific">Sipha flava</name>
    <name type="common">yellow sugarcane aphid</name>
    <dbReference type="NCBI Taxonomy" id="143950"/>
    <lineage>
        <taxon>Eukaryota</taxon>
        <taxon>Metazoa</taxon>
        <taxon>Ecdysozoa</taxon>
        <taxon>Arthropoda</taxon>
        <taxon>Hexapoda</taxon>
        <taxon>Insecta</taxon>
        <taxon>Pterygota</taxon>
        <taxon>Neoptera</taxon>
        <taxon>Paraneoptera</taxon>
        <taxon>Hemiptera</taxon>
        <taxon>Sternorrhyncha</taxon>
        <taxon>Aphidomorpha</taxon>
        <taxon>Aphidoidea</taxon>
        <taxon>Aphididae</taxon>
        <taxon>Sipha</taxon>
    </lineage>
</organism>
<dbReference type="OrthoDB" id="10252740at2759"/>
<dbReference type="Pfam" id="PF02171">
    <property type="entry name" value="Piwi"/>
    <property type="match status" value="1"/>
</dbReference>
<dbReference type="InterPro" id="IPR036397">
    <property type="entry name" value="RNaseH_sf"/>
</dbReference>
<feature type="domain" description="PAZ" evidence="2">
    <location>
        <begin position="336"/>
        <end position="453"/>
    </location>
</feature>
<dbReference type="Proteomes" id="UP000694846">
    <property type="component" value="Unplaced"/>
</dbReference>
<dbReference type="InterPro" id="IPR045246">
    <property type="entry name" value="Piwi_ago-like"/>
</dbReference>
<dbReference type="RefSeq" id="XP_025417951.1">
    <property type="nucleotide sequence ID" value="XM_025562166.1"/>
</dbReference>
<dbReference type="Gene3D" id="3.40.50.2300">
    <property type="match status" value="1"/>
</dbReference>
<dbReference type="InterPro" id="IPR036085">
    <property type="entry name" value="PAZ_dom_sf"/>
</dbReference>